<evidence type="ECO:0000256" key="7">
    <source>
        <dbReference type="SAM" id="Phobius"/>
    </source>
</evidence>
<dbReference type="Pfam" id="PF01757">
    <property type="entry name" value="Acyl_transf_3"/>
    <property type="match status" value="1"/>
</dbReference>
<evidence type="ECO:0000256" key="4">
    <source>
        <dbReference type="ARBA" id="ARBA00022692"/>
    </source>
</evidence>
<gene>
    <name evidence="9" type="ORF">J2125_000315</name>
</gene>
<evidence type="ECO:0000313" key="10">
    <source>
        <dbReference type="Proteomes" id="UP001195624"/>
    </source>
</evidence>
<dbReference type="PANTHER" id="PTHR40074">
    <property type="entry name" value="O-ACETYLTRANSFERASE WECH"/>
    <property type="match status" value="1"/>
</dbReference>
<evidence type="ECO:0000256" key="3">
    <source>
        <dbReference type="ARBA" id="ARBA00022475"/>
    </source>
</evidence>
<feature type="transmembrane region" description="Helical" evidence="7">
    <location>
        <begin position="135"/>
        <end position="157"/>
    </location>
</feature>
<feature type="transmembrane region" description="Helical" evidence="7">
    <location>
        <begin position="281"/>
        <end position="299"/>
    </location>
</feature>
<comment type="subcellular location">
    <subcellularLocation>
        <location evidence="1">Cell membrane</location>
        <topology evidence="1">Multi-pass membrane protein</topology>
    </subcellularLocation>
</comment>
<keyword evidence="4 7" id="KW-0812">Transmembrane</keyword>
<evidence type="ECO:0000256" key="6">
    <source>
        <dbReference type="ARBA" id="ARBA00023136"/>
    </source>
</evidence>
<proteinExistence type="inferred from homology"/>
<keyword evidence="3" id="KW-1003">Cell membrane</keyword>
<feature type="transmembrane region" description="Helical" evidence="7">
    <location>
        <begin position="9"/>
        <end position="29"/>
    </location>
</feature>
<feature type="transmembrane region" description="Helical" evidence="7">
    <location>
        <begin position="94"/>
        <end position="115"/>
    </location>
</feature>
<comment type="caution">
    <text evidence="9">The sequence shown here is derived from an EMBL/GenBank/DDBJ whole genome shotgun (WGS) entry which is preliminary data.</text>
</comment>
<comment type="similarity">
    <text evidence="2">Belongs to the acyltransferase 3 family.</text>
</comment>
<dbReference type="InterPro" id="IPR002656">
    <property type="entry name" value="Acyl_transf_3_dom"/>
</dbReference>
<evidence type="ECO:0000256" key="5">
    <source>
        <dbReference type="ARBA" id="ARBA00022989"/>
    </source>
</evidence>
<reference evidence="10" key="2">
    <citation type="submission" date="2023-07" db="EMBL/GenBank/DDBJ databases">
        <title>Genome mining of underrepresented organisms for secondary metabolites.</title>
        <authorList>
            <person name="D'Agostino P.M."/>
        </authorList>
    </citation>
    <scope>NUCLEOTIDE SEQUENCE [LARGE SCALE GENOMIC DNA]</scope>
    <source>
        <strain evidence="10">WS4403</strain>
    </source>
</reference>
<evidence type="ECO:0000256" key="1">
    <source>
        <dbReference type="ARBA" id="ARBA00004651"/>
    </source>
</evidence>
<keyword evidence="5 7" id="KW-1133">Transmembrane helix</keyword>
<organism evidence="9 10">
    <name type="scientific">Winslowiella toletana</name>
    <dbReference type="NCBI Taxonomy" id="92490"/>
    <lineage>
        <taxon>Bacteria</taxon>
        <taxon>Pseudomonadati</taxon>
        <taxon>Pseudomonadota</taxon>
        <taxon>Gammaproteobacteria</taxon>
        <taxon>Enterobacterales</taxon>
        <taxon>Erwiniaceae</taxon>
        <taxon>Winslowiella</taxon>
    </lineage>
</organism>
<dbReference type="EMBL" id="JAGGMQ010000001">
    <property type="protein sequence ID" value="MBP2167123.1"/>
    <property type="molecule type" value="Genomic_DNA"/>
</dbReference>
<accession>A0ABS4P382</accession>
<feature type="transmembrane region" description="Helical" evidence="7">
    <location>
        <begin position="169"/>
        <end position="190"/>
    </location>
</feature>
<feature type="domain" description="Acyltransferase 3" evidence="8">
    <location>
        <begin position="10"/>
        <end position="326"/>
    </location>
</feature>
<sequence length="357" mass="40845">MNNNKTEEILWVNTLKGACILLVVLYHVVLPGYQGTLQYLTAGIIPARLWIEFNTVLSPLRMPAFFFVSGLLAANAIINKPWKEVFTSRVTNLFYLYILWGVIQWLSIYSISTGITGHRISQNLNSSYSQSPLEFIKLMLLAMSSSWYLYALGLFFLLAKLFHQQRLPLMAGALLLNYAAVDNIIPGWGPESLSQYFIYFLLGAFYSTAMIRLSEWHRSNILPWLGLVALAGVHIWLGLDKSIFLCMLAIACCIAITRKLNQHFDMRLLNWMGKNTLQIYVLHRIFIEYFGMTAILFALQHQLFSHRLFSLLWATGFPIAMVALCSACSMAVWTLLNRGMGKSLFIYPKLLRMKFDH</sequence>
<reference evidence="9 10" key="1">
    <citation type="submission" date="2021-03" db="EMBL/GenBank/DDBJ databases">
        <authorList>
            <person name="D'Agostino P."/>
            <person name="Huntemann M."/>
            <person name="Clum A."/>
            <person name="Spunde A."/>
            <person name="Palaniappan K."/>
            <person name="Ritter S."/>
            <person name="Mikhailova N."/>
            <person name="Chen I.-M."/>
            <person name="Stamatis D."/>
            <person name="Reddy T."/>
            <person name="O'Malley R."/>
            <person name="Daum C."/>
            <person name="Shapiro N."/>
            <person name="Ivanova N."/>
            <person name="Kyrpides N."/>
            <person name="Woyke T."/>
        </authorList>
    </citation>
    <scope>NUCLEOTIDE SEQUENCE [LARGE SCALE GENOMIC DNA]</scope>
    <source>
        <strain evidence="9 10">WS4403</strain>
    </source>
</reference>
<dbReference type="Proteomes" id="UP001195624">
    <property type="component" value="Unassembled WGS sequence"/>
</dbReference>
<keyword evidence="6 7" id="KW-0472">Membrane</keyword>
<dbReference type="PANTHER" id="PTHR40074:SF4">
    <property type="entry name" value="INNER MEMBRANE PROTEIN YCFT"/>
    <property type="match status" value="1"/>
</dbReference>
<evidence type="ECO:0000313" key="9">
    <source>
        <dbReference type="EMBL" id="MBP2167123.1"/>
    </source>
</evidence>
<feature type="transmembrane region" description="Helical" evidence="7">
    <location>
        <begin position="196"/>
        <end position="213"/>
    </location>
</feature>
<protein>
    <submittedName>
        <fullName evidence="9">Membrane protein YcfT</fullName>
    </submittedName>
</protein>
<evidence type="ECO:0000259" key="8">
    <source>
        <dbReference type="Pfam" id="PF01757"/>
    </source>
</evidence>
<name>A0ABS4P382_9GAMM</name>
<dbReference type="RefSeq" id="WP_017800034.1">
    <property type="nucleotide sequence ID" value="NZ_JAGGMQ010000001.1"/>
</dbReference>
<feature type="transmembrane region" description="Helical" evidence="7">
    <location>
        <begin position="242"/>
        <end position="260"/>
    </location>
</feature>
<feature type="transmembrane region" description="Helical" evidence="7">
    <location>
        <begin position="311"/>
        <end position="336"/>
    </location>
</feature>
<feature type="transmembrane region" description="Helical" evidence="7">
    <location>
        <begin position="220"/>
        <end position="236"/>
    </location>
</feature>
<keyword evidence="10" id="KW-1185">Reference proteome</keyword>
<evidence type="ECO:0000256" key="2">
    <source>
        <dbReference type="ARBA" id="ARBA00007400"/>
    </source>
</evidence>